<gene>
    <name evidence="2" type="ORF">GCM10007170_23150</name>
</gene>
<dbReference type="PANTHER" id="PTHR37507">
    <property type="entry name" value="SPORULATION PROTEIN YDCC"/>
    <property type="match status" value="1"/>
</dbReference>
<name>A0ABQ2AUM6_9MICC</name>
<evidence type="ECO:0000313" key="3">
    <source>
        <dbReference type="Proteomes" id="UP000643279"/>
    </source>
</evidence>
<protein>
    <submittedName>
        <fullName evidence="2">Membrane protein</fullName>
    </submittedName>
</protein>
<proteinExistence type="predicted"/>
<evidence type="ECO:0000313" key="2">
    <source>
        <dbReference type="EMBL" id="GGH96097.1"/>
    </source>
</evidence>
<sequence>MGSNRLDSSAWFQRNSTTGRRAWLRWLPAVAAPVAIASGALIGSLPAGASNPLPAKTPAQVLELAASHQVQTFSGTMEQSAELGLPELPATGKPSGPASPGSVASMIELLSGKHTARIYVDGKDNARVQVMDQLAERDVVRRGSDVWFYSSKDNAAAHLAMPAHSQGPADAKDQAPPKDMQGAPGLHTPAELAQQFLSKVDPSTAVSVGSDVSVAGRAAYNLLIEPRTDATLVGRVAIAVDGENGMPLSVQVTARGADKPAFSSGFTSLSLAAPDPSVFTFTPPPGGTVKELPVPDRSREPADAHQGAMHNGAKGRVAVTGTGWETVVGTARGSASAAESMLQDPLLSQAAVAVPGGRLVSTPLLNVLVTDDGRIFAGMVAPERLQAAAAAAQ</sequence>
<dbReference type="InterPro" id="IPR029046">
    <property type="entry name" value="LolA/LolB/LppX"/>
</dbReference>
<feature type="compositionally biased region" description="Basic and acidic residues" evidence="1">
    <location>
        <begin position="293"/>
        <end position="303"/>
    </location>
</feature>
<organism evidence="2 3">
    <name type="scientific">Arthrobacter liuii</name>
    <dbReference type="NCBI Taxonomy" id="1476996"/>
    <lineage>
        <taxon>Bacteria</taxon>
        <taxon>Bacillati</taxon>
        <taxon>Actinomycetota</taxon>
        <taxon>Actinomycetes</taxon>
        <taxon>Micrococcales</taxon>
        <taxon>Micrococcaceae</taxon>
        <taxon>Arthrobacter</taxon>
    </lineage>
</organism>
<accession>A0ABQ2AUM6</accession>
<reference evidence="3" key="1">
    <citation type="journal article" date="2019" name="Int. J. Syst. Evol. Microbiol.">
        <title>The Global Catalogue of Microorganisms (GCM) 10K type strain sequencing project: providing services to taxonomists for standard genome sequencing and annotation.</title>
        <authorList>
            <consortium name="The Broad Institute Genomics Platform"/>
            <consortium name="The Broad Institute Genome Sequencing Center for Infectious Disease"/>
            <person name="Wu L."/>
            <person name="Ma J."/>
        </authorList>
    </citation>
    <scope>NUCLEOTIDE SEQUENCE [LARGE SCALE GENOMIC DNA]</scope>
    <source>
        <strain evidence="3">CGMCC 1.12778</strain>
    </source>
</reference>
<dbReference type="SUPFAM" id="SSF89392">
    <property type="entry name" value="Prokaryotic lipoproteins and lipoprotein localization factors"/>
    <property type="match status" value="1"/>
</dbReference>
<evidence type="ECO:0000256" key="1">
    <source>
        <dbReference type="SAM" id="MobiDB-lite"/>
    </source>
</evidence>
<dbReference type="Proteomes" id="UP000643279">
    <property type="component" value="Unassembled WGS sequence"/>
</dbReference>
<feature type="region of interest" description="Disordered" evidence="1">
    <location>
        <begin position="281"/>
        <end position="311"/>
    </location>
</feature>
<comment type="caution">
    <text evidence="2">The sequence shown here is derived from an EMBL/GenBank/DDBJ whole genome shotgun (WGS) entry which is preliminary data.</text>
</comment>
<dbReference type="PANTHER" id="PTHR37507:SF2">
    <property type="entry name" value="SPORULATION PROTEIN YDCC"/>
    <property type="match status" value="1"/>
</dbReference>
<dbReference type="InterPro" id="IPR052944">
    <property type="entry name" value="Sporulation_related"/>
</dbReference>
<dbReference type="Gene3D" id="2.50.20.10">
    <property type="entry name" value="Lipoprotein localisation LolA/LolB/LppX"/>
    <property type="match status" value="1"/>
</dbReference>
<dbReference type="EMBL" id="BMFW01000009">
    <property type="protein sequence ID" value="GGH96097.1"/>
    <property type="molecule type" value="Genomic_DNA"/>
</dbReference>
<dbReference type="RefSeq" id="WP_229748437.1">
    <property type="nucleotide sequence ID" value="NZ_BMFW01000009.1"/>
</dbReference>
<keyword evidence="3" id="KW-1185">Reference proteome</keyword>